<reference evidence="2" key="1">
    <citation type="journal article" date="2022" name="Mol. Ecol. Resour.">
        <title>The genomes of chicory, endive, great burdock and yacon provide insights into Asteraceae palaeo-polyploidization history and plant inulin production.</title>
        <authorList>
            <person name="Fan W."/>
            <person name="Wang S."/>
            <person name="Wang H."/>
            <person name="Wang A."/>
            <person name="Jiang F."/>
            <person name="Liu H."/>
            <person name="Zhao H."/>
            <person name="Xu D."/>
            <person name="Zhang Y."/>
        </authorList>
    </citation>
    <scope>NUCLEOTIDE SEQUENCE [LARGE SCALE GENOMIC DNA]</scope>
    <source>
        <strain evidence="2">cv. Niubang</strain>
    </source>
</reference>
<organism evidence="1 2">
    <name type="scientific">Arctium lappa</name>
    <name type="common">Greater burdock</name>
    <name type="synonym">Lappa major</name>
    <dbReference type="NCBI Taxonomy" id="4217"/>
    <lineage>
        <taxon>Eukaryota</taxon>
        <taxon>Viridiplantae</taxon>
        <taxon>Streptophyta</taxon>
        <taxon>Embryophyta</taxon>
        <taxon>Tracheophyta</taxon>
        <taxon>Spermatophyta</taxon>
        <taxon>Magnoliopsida</taxon>
        <taxon>eudicotyledons</taxon>
        <taxon>Gunneridae</taxon>
        <taxon>Pentapetalae</taxon>
        <taxon>asterids</taxon>
        <taxon>campanulids</taxon>
        <taxon>Asterales</taxon>
        <taxon>Asteraceae</taxon>
        <taxon>Carduoideae</taxon>
        <taxon>Cardueae</taxon>
        <taxon>Arctiinae</taxon>
        <taxon>Arctium</taxon>
    </lineage>
</organism>
<name>A0ACB9EHH0_ARCLA</name>
<gene>
    <name evidence="1" type="ORF">L6452_06002</name>
</gene>
<keyword evidence="2" id="KW-1185">Reference proteome</keyword>
<evidence type="ECO:0000313" key="2">
    <source>
        <dbReference type="Proteomes" id="UP001055879"/>
    </source>
</evidence>
<comment type="caution">
    <text evidence="1">The sequence shown here is derived from an EMBL/GenBank/DDBJ whole genome shotgun (WGS) entry which is preliminary data.</text>
</comment>
<dbReference type="Proteomes" id="UP001055879">
    <property type="component" value="Linkage Group LG02"/>
</dbReference>
<dbReference type="EMBL" id="CM042048">
    <property type="protein sequence ID" value="KAI3758439.1"/>
    <property type="molecule type" value="Genomic_DNA"/>
</dbReference>
<accession>A0ACB9EHH0</accession>
<evidence type="ECO:0000313" key="1">
    <source>
        <dbReference type="EMBL" id="KAI3758439.1"/>
    </source>
</evidence>
<reference evidence="1 2" key="2">
    <citation type="journal article" date="2022" name="Mol. Ecol. Resour.">
        <title>The genomes of chicory, endive, great burdock and yacon provide insights into Asteraceae paleo-polyploidization history and plant inulin production.</title>
        <authorList>
            <person name="Fan W."/>
            <person name="Wang S."/>
            <person name="Wang H."/>
            <person name="Wang A."/>
            <person name="Jiang F."/>
            <person name="Liu H."/>
            <person name="Zhao H."/>
            <person name="Xu D."/>
            <person name="Zhang Y."/>
        </authorList>
    </citation>
    <scope>NUCLEOTIDE SEQUENCE [LARGE SCALE GENOMIC DNA]</scope>
    <source>
        <strain evidence="2">cv. Niubang</strain>
    </source>
</reference>
<protein>
    <submittedName>
        <fullName evidence="1">Uncharacterized protein</fullName>
    </submittedName>
</protein>
<proteinExistence type="predicted"/>
<sequence>MMKVYIDNMLVKSKQAVDHIDHLKQSFEIFIKYHMKLNPTKCSFGVHAGKFLGYMVTRRGIDANPDHIKAIVDTNSPLNFKEVQQLTGRMVALNSPNVVSVVLTREDEKQQLPIYYVSKSLLDAETRDQNTQADALANLGSALGHSSFDIVPIIHLAMPSIEMKTISTWFEIPSEIVCNNGSQFISDMTQQLCEDHNIKLTTSTPRYPQSNGLDESSNKTIINSIKIRLKAAKGKWVEEIPTFLWANRTMPQTSTGQTPFHWSMVVKQSFQSRLNCKPHDVRQSIIT</sequence>